<dbReference type="Proteomes" id="UP000215914">
    <property type="component" value="Unassembled WGS sequence"/>
</dbReference>
<evidence type="ECO:0000313" key="2">
    <source>
        <dbReference type="Proteomes" id="UP000215914"/>
    </source>
</evidence>
<dbReference type="EMBL" id="MNCJ02000331">
    <property type="protein sequence ID" value="KAF5762326.1"/>
    <property type="molecule type" value="Genomic_DNA"/>
</dbReference>
<keyword evidence="2" id="KW-1185">Reference proteome</keyword>
<reference evidence="1" key="2">
    <citation type="submission" date="2020-06" db="EMBL/GenBank/DDBJ databases">
        <title>Helianthus annuus Genome sequencing and assembly Release 2.</title>
        <authorList>
            <person name="Gouzy J."/>
            <person name="Langlade N."/>
            <person name="Munos S."/>
        </authorList>
    </citation>
    <scope>NUCLEOTIDE SEQUENCE</scope>
    <source>
        <tissue evidence="1">Leaves</tissue>
    </source>
</reference>
<protein>
    <submittedName>
        <fullName evidence="1">Uncharacterized protein</fullName>
    </submittedName>
</protein>
<sequence>MSYEGACPPPTIKKLLHPYWRFLAHIYLVCISGNRSGLDKLTLKQTSGVVSVVEGWKYNYSKSVFDDILANVKTINEKYWYKFPRFVQLILEKKYPKLPITVKTYDVKMMNHLVFTWLNQRSRDNVETKFQNKRKLEKFGAFADIQEEVPTQINAIVAEEHDVEIIEAPVGVQEPIENVDLTGVESEEDVADDNMMEDDEINDDVDEIETETLTEGLTAETEDVNEPVHMSPPHIELVTTTEAIDANHS</sequence>
<evidence type="ECO:0000313" key="1">
    <source>
        <dbReference type="EMBL" id="KAF5762326.1"/>
    </source>
</evidence>
<proteinExistence type="predicted"/>
<dbReference type="AlphaFoldDB" id="A0A9K3H0W3"/>
<name>A0A9K3H0W3_HELAN</name>
<accession>A0A9K3H0W3</accession>
<organism evidence="1 2">
    <name type="scientific">Helianthus annuus</name>
    <name type="common">Common sunflower</name>
    <dbReference type="NCBI Taxonomy" id="4232"/>
    <lineage>
        <taxon>Eukaryota</taxon>
        <taxon>Viridiplantae</taxon>
        <taxon>Streptophyta</taxon>
        <taxon>Embryophyta</taxon>
        <taxon>Tracheophyta</taxon>
        <taxon>Spermatophyta</taxon>
        <taxon>Magnoliopsida</taxon>
        <taxon>eudicotyledons</taxon>
        <taxon>Gunneridae</taxon>
        <taxon>Pentapetalae</taxon>
        <taxon>asterids</taxon>
        <taxon>campanulids</taxon>
        <taxon>Asterales</taxon>
        <taxon>Asteraceae</taxon>
        <taxon>Asteroideae</taxon>
        <taxon>Heliantheae alliance</taxon>
        <taxon>Heliantheae</taxon>
        <taxon>Helianthus</taxon>
    </lineage>
</organism>
<comment type="caution">
    <text evidence="1">The sequence shown here is derived from an EMBL/GenBank/DDBJ whole genome shotgun (WGS) entry which is preliminary data.</text>
</comment>
<reference evidence="1" key="1">
    <citation type="journal article" date="2017" name="Nature">
        <title>The sunflower genome provides insights into oil metabolism, flowering and Asterid evolution.</title>
        <authorList>
            <person name="Badouin H."/>
            <person name="Gouzy J."/>
            <person name="Grassa C.J."/>
            <person name="Murat F."/>
            <person name="Staton S.E."/>
            <person name="Cottret L."/>
            <person name="Lelandais-Briere C."/>
            <person name="Owens G.L."/>
            <person name="Carrere S."/>
            <person name="Mayjonade B."/>
            <person name="Legrand L."/>
            <person name="Gill N."/>
            <person name="Kane N.C."/>
            <person name="Bowers J.E."/>
            <person name="Hubner S."/>
            <person name="Bellec A."/>
            <person name="Berard A."/>
            <person name="Berges H."/>
            <person name="Blanchet N."/>
            <person name="Boniface M.C."/>
            <person name="Brunel D."/>
            <person name="Catrice O."/>
            <person name="Chaidir N."/>
            <person name="Claudel C."/>
            <person name="Donnadieu C."/>
            <person name="Faraut T."/>
            <person name="Fievet G."/>
            <person name="Helmstetter N."/>
            <person name="King M."/>
            <person name="Knapp S.J."/>
            <person name="Lai Z."/>
            <person name="Le Paslier M.C."/>
            <person name="Lippi Y."/>
            <person name="Lorenzon L."/>
            <person name="Mandel J.R."/>
            <person name="Marage G."/>
            <person name="Marchand G."/>
            <person name="Marquand E."/>
            <person name="Bret-Mestries E."/>
            <person name="Morien E."/>
            <person name="Nambeesan S."/>
            <person name="Nguyen T."/>
            <person name="Pegot-Espagnet P."/>
            <person name="Pouilly N."/>
            <person name="Raftis F."/>
            <person name="Sallet E."/>
            <person name="Schiex T."/>
            <person name="Thomas J."/>
            <person name="Vandecasteele C."/>
            <person name="Vares D."/>
            <person name="Vear F."/>
            <person name="Vautrin S."/>
            <person name="Crespi M."/>
            <person name="Mangin B."/>
            <person name="Burke J.M."/>
            <person name="Salse J."/>
            <person name="Munos S."/>
            <person name="Vincourt P."/>
            <person name="Rieseberg L.H."/>
            <person name="Langlade N.B."/>
        </authorList>
    </citation>
    <scope>NUCLEOTIDE SEQUENCE</scope>
    <source>
        <tissue evidence="1">Leaves</tissue>
    </source>
</reference>
<gene>
    <name evidence="1" type="ORF">HanXRQr2_Chr16g0775421</name>
</gene>
<dbReference type="Gramene" id="mRNA:HanXRQr2_Chr16g0775421">
    <property type="protein sequence ID" value="CDS:HanXRQr2_Chr16g0775421.1"/>
    <property type="gene ID" value="HanXRQr2_Chr16g0775421"/>
</dbReference>